<protein>
    <submittedName>
        <fullName evidence="2">MarR family transcriptional regulator</fullName>
    </submittedName>
</protein>
<evidence type="ECO:0000259" key="1">
    <source>
        <dbReference type="PROSITE" id="PS50995"/>
    </source>
</evidence>
<reference evidence="2" key="1">
    <citation type="submission" date="2023-06" db="EMBL/GenBank/DDBJ databases">
        <authorList>
            <person name="Jiang Y."/>
            <person name="Liu Q."/>
        </authorList>
    </citation>
    <scope>NUCLEOTIDE SEQUENCE</scope>
    <source>
        <strain evidence="2">CGMCC 1.12089</strain>
    </source>
</reference>
<dbReference type="InterPro" id="IPR036390">
    <property type="entry name" value="WH_DNA-bd_sf"/>
</dbReference>
<name>A0ABT7NDP2_9BURK</name>
<keyword evidence="3" id="KW-1185">Reference proteome</keyword>
<dbReference type="PANTHER" id="PTHR33164">
    <property type="entry name" value="TRANSCRIPTIONAL REGULATOR, MARR FAMILY"/>
    <property type="match status" value="1"/>
</dbReference>
<evidence type="ECO:0000313" key="3">
    <source>
        <dbReference type="Proteomes" id="UP001174908"/>
    </source>
</evidence>
<dbReference type="Pfam" id="PF12802">
    <property type="entry name" value="MarR_2"/>
    <property type="match status" value="1"/>
</dbReference>
<accession>A0ABT7NDP2</accession>
<proteinExistence type="predicted"/>
<organism evidence="2 3">
    <name type="scientific">Variovorax dokdonensis</name>
    <dbReference type="NCBI Taxonomy" id="344883"/>
    <lineage>
        <taxon>Bacteria</taxon>
        <taxon>Pseudomonadati</taxon>
        <taxon>Pseudomonadota</taxon>
        <taxon>Betaproteobacteria</taxon>
        <taxon>Burkholderiales</taxon>
        <taxon>Comamonadaceae</taxon>
        <taxon>Variovorax</taxon>
    </lineage>
</organism>
<dbReference type="RefSeq" id="WP_286661155.1">
    <property type="nucleotide sequence ID" value="NZ_JASZYV010000003.1"/>
</dbReference>
<dbReference type="PROSITE" id="PS50995">
    <property type="entry name" value="HTH_MARR_2"/>
    <property type="match status" value="1"/>
</dbReference>
<dbReference type="Gene3D" id="1.10.10.10">
    <property type="entry name" value="Winged helix-like DNA-binding domain superfamily/Winged helix DNA-binding domain"/>
    <property type="match status" value="1"/>
</dbReference>
<gene>
    <name evidence="2" type="ORF">QTH91_16355</name>
</gene>
<evidence type="ECO:0000313" key="2">
    <source>
        <dbReference type="EMBL" id="MDM0046063.1"/>
    </source>
</evidence>
<dbReference type="InterPro" id="IPR039422">
    <property type="entry name" value="MarR/SlyA-like"/>
</dbReference>
<dbReference type="PANTHER" id="PTHR33164:SF43">
    <property type="entry name" value="HTH-TYPE TRANSCRIPTIONAL REPRESSOR YETL"/>
    <property type="match status" value="1"/>
</dbReference>
<dbReference type="InterPro" id="IPR000835">
    <property type="entry name" value="HTH_MarR-typ"/>
</dbReference>
<dbReference type="InterPro" id="IPR036388">
    <property type="entry name" value="WH-like_DNA-bd_sf"/>
</dbReference>
<sequence length="172" mass="18888">MMQNPNSPALEDAGSPRSIESLVLFRMSKILSIGGSLVTRLCEGRFGIARREWAVLSILATQPQMPWPELARRMELDSPRLSRAVSALASKGLAIKSGTGRQLRVSLTDSGRALYAEIFPLASSINQAIVQDLDAESLQTLDRALCQMHERAGELSQAMDMPKAARRLGKRR</sequence>
<dbReference type="SUPFAM" id="SSF46785">
    <property type="entry name" value="Winged helix' DNA-binding domain"/>
    <property type="match status" value="1"/>
</dbReference>
<dbReference type="Proteomes" id="UP001174908">
    <property type="component" value="Unassembled WGS sequence"/>
</dbReference>
<feature type="domain" description="HTH marR-type" evidence="1">
    <location>
        <begin position="17"/>
        <end position="150"/>
    </location>
</feature>
<comment type="caution">
    <text evidence="2">The sequence shown here is derived from an EMBL/GenBank/DDBJ whole genome shotgun (WGS) entry which is preliminary data.</text>
</comment>
<dbReference type="EMBL" id="JASZYV010000003">
    <property type="protein sequence ID" value="MDM0046063.1"/>
    <property type="molecule type" value="Genomic_DNA"/>
</dbReference>
<dbReference type="SMART" id="SM00347">
    <property type="entry name" value="HTH_MARR"/>
    <property type="match status" value="1"/>
</dbReference>